<dbReference type="KEGG" id="ipa:Isop_0951"/>
<keyword evidence="3" id="KW-0227">DNA damage</keyword>
<dbReference type="AlphaFoldDB" id="E8R3H3"/>
<evidence type="ECO:0000313" key="13">
    <source>
        <dbReference type="Proteomes" id="UP000008631"/>
    </source>
</evidence>
<evidence type="ECO:0000256" key="2">
    <source>
        <dbReference type="ARBA" id="ARBA00022741"/>
    </source>
</evidence>
<dbReference type="InterPro" id="IPR011604">
    <property type="entry name" value="PDDEXK-like_dom_sf"/>
</dbReference>
<reference key="1">
    <citation type="submission" date="2010-11" db="EMBL/GenBank/DDBJ databases">
        <title>The complete sequence of chromosome of Isophaera pallida ATCC 43644.</title>
        <authorList>
            <consortium name="US DOE Joint Genome Institute (JGI-PGF)"/>
            <person name="Lucas S."/>
            <person name="Copeland A."/>
            <person name="Lapidus A."/>
            <person name="Bruce D."/>
            <person name="Goodwin L."/>
            <person name="Pitluck S."/>
            <person name="Kyrpides N."/>
            <person name="Mavromatis K."/>
            <person name="Pagani I."/>
            <person name="Ivanova N."/>
            <person name="Saunders E."/>
            <person name="Brettin T."/>
            <person name="Detter J.C."/>
            <person name="Han C."/>
            <person name="Tapia R."/>
            <person name="Land M."/>
            <person name="Hauser L."/>
            <person name="Markowitz V."/>
            <person name="Cheng J.-F."/>
            <person name="Hugenholtz P."/>
            <person name="Woyke T."/>
            <person name="Wu D."/>
            <person name="Eisen J.A."/>
        </authorList>
    </citation>
    <scope>NUCLEOTIDE SEQUENCE</scope>
    <source>
        <strain>ATCC 43644</strain>
    </source>
</reference>
<dbReference type="GO" id="GO:0005524">
    <property type="term" value="F:ATP binding"/>
    <property type="evidence" value="ECO:0007669"/>
    <property type="project" value="UniProtKB-KW"/>
</dbReference>
<dbReference type="SUPFAM" id="SSF52980">
    <property type="entry name" value="Restriction endonuclease-like"/>
    <property type="match status" value="1"/>
</dbReference>
<dbReference type="Pfam" id="PF12705">
    <property type="entry name" value="PDDEXK_1"/>
    <property type="match status" value="1"/>
</dbReference>
<evidence type="ECO:0000259" key="11">
    <source>
        <dbReference type="PROSITE" id="PS51217"/>
    </source>
</evidence>
<evidence type="ECO:0000256" key="5">
    <source>
        <dbReference type="ARBA" id="ARBA00022806"/>
    </source>
</evidence>
<evidence type="ECO:0000256" key="7">
    <source>
        <dbReference type="ARBA" id="ARBA00022840"/>
    </source>
</evidence>
<dbReference type="HOGENOM" id="CLU_266250_0_0_0"/>
<dbReference type="InterPro" id="IPR011335">
    <property type="entry name" value="Restrct_endonuc-II-like"/>
</dbReference>
<reference evidence="12 13" key="2">
    <citation type="journal article" date="2011" name="Stand. Genomic Sci.">
        <title>Complete genome sequence of Isosphaera pallida type strain (IS1B).</title>
        <authorList>
            <consortium name="US DOE Joint Genome Institute (JGI-PGF)"/>
            <person name="Goker M."/>
            <person name="Cleland D."/>
            <person name="Saunders E."/>
            <person name="Lapidus A."/>
            <person name="Nolan M."/>
            <person name="Lucas S."/>
            <person name="Hammon N."/>
            <person name="Deshpande S."/>
            <person name="Cheng J.F."/>
            <person name="Tapia R."/>
            <person name="Han C."/>
            <person name="Goodwin L."/>
            <person name="Pitluck S."/>
            <person name="Liolios K."/>
            <person name="Pagani I."/>
            <person name="Ivanova N."/>
            <person name="Mavromatis K."/>
            <person name="Pati A."/>
            <person name="Chen A."/>
            <person name="Palaniappan K."/>
            <person name="Land M."/>
            <person name="Hauser L."/>
            <person name="Chang Y.J."/>
            <person name="Jeffries C.D."/>
            <person name="Detter J.C."/>
            <person name="Beck B."/>
            <person name="Woyke T."/>
            <person name="Bristow J."/>
            <person name="Eisen J.A."/>
            <person name="Markowitz V."/>
            <person name="Hugenholtz P."/>
            <person name="Kyrpides N.C."/>
            <person name="Klenk H.P."/>
        </authorList>
    </citation>
    <scope>NUCLEOTIDE SEQUENCE [LARGE SCALE GENOMIC DNA]</scope>
    <source>
        <strain evidence="13">ATCC 43644 / DSM 9630 / IS1B</strain>
    </source>
</reference>
<keyword evidence="6" id="KW-0269">Exonuclease</keyword>
<evidence type="ECO:0000256" key="6">
    <source>
        <dbReference type="ARBA" id="ARBA00022839"/>
    </source>
</evidence>
<dbReference type="STRING" id="575540.Isop_0951"/>
<feature type="compositionally biased region" description="Polar residues" evidence="10">
    <location>
        <begin position="215"/>
        <end position="224"/>
    </location>
</feature>
<dbReference type="InParanoid" id="E8R3H3"/>
<accession>E8R3H3</accession>
<dbReference type="SUPFAM" id="SSF52540">
    <property type="entry name" value="P-loop containing nucleoside triphosphate hydrolases"/>
    <property type="match status" value="1"/>
</dbReference>
<keyword evidence="9" id="KW-0234">DNA repair</keyword>
<keyword evidence="7" id="KW-0067">ATP-binding</keyword>
<dbReference type="GO" id="GO:0006281">
    <property type="term" value="P:DNA repair"/>
    <property type="evidence" value="ECO:0007669"/>
    <property type="project" value="UniProtKB-KW"/>
</dbReference>
<dbReference type="InterPro" id="IPR027417">
    <property type="entry name" value="P-loop_NTPase"/>
</dbReference>
<name>E8R3H3_ISOPI</name>
<keyword evidence="5" id="KW-0347">Helicase</keyword>
<dbReference type="GO" id="GO:0004386">
    <property type="term" value="F:helicase activity"/>
    <property type="evidence" value="ECO:0007669"/>
    <property type="project" value="UniProtKB-KW"/>
</dbReference>
<proteinExistence type="predicted"/>
<organism evidence="12 13">
    <name type="scientific">Isosphaera pallida (strain ATCC 43644 / DSM 9630 / IS1B)</name>
    <dbReference type="NCBI Taxonomy" id="575540"/>
    <lineage>
        <taxon>Bacteria</taxon>
        <taxon>Pseudomonadati</taxon>
        <taxon>Planctomycetota</taxon>
        <taxon>Planctomycetia</taxon>
        <taxon>Isosphaerales</taxon>
        <taxon>Isosphaeraceae</taxon>
        <taxon>Isosphaera</taxon>
    </lineage>
</organism>
<feature type="region of interest" description="Disordered" evidence="10">
    <location>
        <begin position="1"/>
        <end position="26"/>
    </location>
</feature>
<feature type="region of interest" description="Disordered" evidence="10">
    <location>
        <begin position="1218"/>
        <end position="1245"/>
    </location>
</feature>
<dbReference type="PROSITE" id="PS51217">
    <property type="entry name" value="UVRD_HELICASE_CTER"/>
    <property type="match status" value="1"/>
</dbReference>
<feature type="region of interest" description="Disordered" evidence="10">
    <location>
        <begin position="539"/>
        <end position="561"/>
    </location>
</feature>
<keyword evidence="2" id="KW-0547">Nucleotide-binding</keyword>
<keyword evidence="13" id="KW-1185">Reference proteome</keyword>
<evidence type="ECO:0000313" key="12">
    <source>
        <dbReference type="EMBL" id="ADV61540.1"/>
    </source>
</evidence>
<evidence type="ECO:0000256" key="9">
    <source>
        <dbReference type="ARBA" id="ARBA00023204"/>
    </source>
</evidence>
<evidence type="ECO:0000256" key="8">
    <source>
        <dbReference type="ARBA" id="ARBA00023125"/>
    </source>
</evidence>
<dbReference type="InterPro" id="IPR038726">
    <property type="entry name" value="PDDEXK_AddAB-type"/>
</dbReference>
<dbReference type="eggNOG" id="COG0210">
    <property type="taxonomic scope" value="Bacteria"/>
</dbReference>
<evidence type="ECO:0000256" key="4">
    <source>
        <dbReference type="ARBA" id="ARBA00022801"/>
    </source>
</evidence>
<protein>
    <recommendedName>
        <fullName evidence="11">UvrD-like helicase C-terminal domain-containing protein</fullName>
    </recommendedName>
</protein>
<keyword evidence="4" id="KW-0378">Hydrolase</keyword>
<feature type="domain" description="UvrD-like helicase C-terminal" evidence="11">
    <location>
        <begin position="348"/>
        <end position="694"/>
    </location>
</feature>
<evidence type="ECO:0000256" key="10">
    <source>
        <dbReference type="SAM" id="MobiDB-lite"/>
    </source>
</evidence>
<dbReference type="EMBL" id="CP002353">
    <property type="protein sequence ID" value="ADV61540.1"/>
    <property type="molecule type" value="Genomic_DNA"/>
</dbReference>
<dbReference type="InterPro" id="IPR014017">
    <property type="entry name" value="DNA_helicase_UvrD-like_C"/>
</dbReference>
<feature type="region of interest" description="Disordered" evidence="10">
    <location>
        <begin position="209"/>
        <end position="229"/>
    </location>
</feature>
<gene>
    <name evidence="12" type="ordered locus">Isop_0951</name>
</gene>
<dbReference type="eggNOG" id="COG2887">
    <property type="taxonomic scope" value="Bacteria"/>
</dbReference>
<dbReference type="RefSeq" id="WP_013563829.1">
    <property type="nucleotide sequence ID" value="NC_014962.1"/>
</dbReference>
<dbReference type="Gene3D" id="3.40.50.300">
    <property type="entry name" value="P-loop containing nucleotide triphosphate hydrolases"/>
    <property type="match status" value="1"/>
</dbReference>
<keyword evidence="8" id="KW-0238">DNA-binding</keyword>
<dbReference type="GO" id="GO:0004527">
    <property type="term" value="F:exonuclease activity"/>
    <property type="evidence" value="ECO:0007669"/>
    <property type="project" value="UniProtKB-KW"/>
</dbReference>
<dbReference type="Proteomes" id="UP000008631">
    <property type="component" value="Chromosome"/>
</dbReference>
<evidence type="ECO:0000256" key="3">
    <source>
        <dbReference type="ARBA" id="ARBA00022763"/>
    </source>
</evidence>
<dbReference type="OrthoDB" id="5487982at2"/>
<sequence length="1245" mass="141748">MNPESNPHRRSRKPRRSKVEAESLDRAAVPVSCDQGGFDLGGWITTARPLDQGRGWLWWTRLSRESASFFEVPPSKHRLVLCPFHADAATHLLRTSIWDDGSIWIVPTPAARDHWRNRFTLDRARGLVRPRPDRVWDFAELWEHIGQALPKPPGRLGEVAALALIDECLQTARQRQLLKLVPQDIDLRGYRRLLRDQFRLWTLSERRSAPRSDQSRTTSSSPATPLSEFDQTAEEDAFTLFQLYRRWLETNRFEDAAGWVVWASHGLEHHPQVVRLRLEPETVAVIDPPAHGPVIRRLLTFFRDHTRRLELVLPDDPEPTLSEPYRPWNALKQQVRAWRFVENRVDSPADRPEGLAHLNATLFRLDEHHLPRHDQNQGVQILGAPSGEAQGLVAAREALRLHQQGIPWNQMLFLTRSWDEASDEWSRDLNACGVPLRSLRRKTLSEKPVIRSLLRIIRLVAHDWPTGEVVACLRDRLIAPTETVFEPDERDTQAAFQELPSLRFSWLDRALAADAVARTRLPGGLEALRVGLTRMTQAATGEPLDASRAATASPPRNLDQNDRFGRVRKARHARIALRVLNWLAARLAPLNAPRTRPAHLDALEEVAEALDLTQHTDHLHDWSRFRLALEEDELIVRIDAEARGQSPPSESWSDFANRAEQIARDVRFEPGSETGWDSDHPDQATLMTLGQARGLKAKVVMMANLGRGAFPSHRAAEALLANPFGGSAAGESELDAIAIDNESSVTDWFPTQETDNLAFAHEMAAFLRVVGTATHHLILIYPKADLSGHPLQAAAFVEEVCRRFEPNLFPDPISRLDAVKEPNLCLTRSDRLVAAVGHALRGEVDDLRRLARDPGFLGALTGTSRALESNQARWHDHEFGPYDGMICSEPLRRWIAHTFAPEHWVFSPTQLESYLLCPFQFFARYVLGLITVENSDELEPDYTESGRTIHAVLEHVHKIHPEPLQLATPTQSWKQALERELEREVRHRLEKHDPPIHPVEAGLRRIYAERLVRQCRRYLNQLEDYLARAGRGVRFEKVEAKFGERNIDGTLINPLILGKASERVVLQGTIDRIDVKREPDKPTLSFRVLDYKSGHVPSLKEVRERGAVQLPLYALAVERLGLLGTPAEVEDFGYWDVRRDGWRAIKVSDWGALRDSLEQFVLEAVARLRQGEFPVASRDPQCTAFCEYRNLCRIQQVRLRDKRWSRVPQLVWPKADTTIKTDSDSHSNSTNPQGSEDDLQRRFDS</sequence>
<evidence type="ECO:0000256" key="1">
    <source>
        <dbReference type="ARBA" id="ARBA00022722"/>
    </source>
</evidence>
<dbReference type="GO" id="GO:0003677">
    <property type="term" value="F:DNA binding"/>
    <property type="evidence" value="ECO:0007669"/>
    <property type="project" value="UniProtKB-KW"/>
</dbReference>
<keyword evidence="1" id="KW-0540">Nuclease</keyword>
<dbReference type="Gene3D" id="3.90.320.10">
    <property type="match status" value="1"/>
</dbReference>